<dbReference type="PANTHER" id="PTHR33990:SF2">
    <property type="entry name" value="PHNB-LIKE DOMAIN-CONTAINING PROTEIN"/>
    <property type="match status" value="1"/>
</dbReference>
<dbReference type="Pfam" id="PF06983">
    <property type="entry name" value="3-dmu-9_3-mt"/>
    <property type="match status" value="1"/>
</dbReference>
<evidence type="ECO:0000313" key="5">
    <source>
        <dbReference type="Proteomes" id="UP001143400"/>
    </source>
</evidence>
<evidence type="ECO:0000259" key="1">
    <source>
        <dbReference type="Pfam" id="PF06983"/>
    </source>
</evidence>
<proteinExistence type="predicted"/>
<accession>A0A9W6IY42</accession>
<dbReference type="PIRSF" id="PIRSF021700">
    <property type="entry name" value="3_dmu_93_MTrfase"/>
    <property type="match status" value="1"/>
</dbReference>
<dbReference type="PANTHER" id="PTHR33990">
    <property type="entry name" value="PROTEIN YJDN-RELATED"/>
    <property type="match status" value="1"/>
</dbReference>
<dbReference type="InterPro" id="IPR028973">
    <property type="entry name" value="PhnB-like"/>
</dbReference>
<reference evidence="3 4" key="2">
    <citation type="submission" date="2021-01" db="EMBL/GenBank/DDBJ databases">
        <title>Genomic Encyclopedia of Type Strains, Phase IV (KMG-IV): sequencing the most valuable type-strain genomes for metagenomic binning, comparative biology and taxonomic classification.</title>
        <authorList>
            <person name="Goeker M."/>
        </authorList>
    </citation>
    <scope>NUCLEOTIDE SEQUENCE [LARGE SCALE GENOMIC DNA]</scope>
    <source>
        <strain evidence="3 4">DSM 6130</strain>
    </source>
</reference>
<name>A0A9W6IY42_9HYPH</name>
<dbReference type="Proteomes" id="UP000758856">
    <property type="component" value="Unassembled WGS sequence"/>
</dbReference>
<evidence type="ECO:0000313" key="4">
    <source>
        <dbReference type="Proteomes" id="UP000758856"/>
    </source>
</evidence>
<dbReference type="EMBL" id="BSFF01000009">
    <property type="protein sequence ID" value="GLK57246.1"/>
    <property type="molecule type" value="Genomic_DNA"/>
</dbReference>
<dbReference type="InterPro" id="IPR009725">
    <property type="entry name" value="3_dmu_93_MTrfase"/>
</dbReference>
<dbReference type="InterPro" id="IPR029068">
    <property type="entry name" value="Glyas_Bleomycin-R_OHBP_Dase"/>
</dbReference>
<dbReference type="Gene3D" id="3.10.180.10">
    <property type="entry name" value="2,3-Dihydroxybiphenyl 1,2-Dioxygenase, domain 1"/>
    <property type="match status" value="1"/>
</dbReference>
<organism evidence="2 5">
    <name type="scientific">Methylopila capsulata</name>
    <dbReference type="NCBI Taxonomy" id="61654"/>
    <lineage>
        <taxon>Bacteria</taxon>
        <taxon>Pseudomonadati</taxon>
        <taxon>Pseudomonadota</taxon>
        <taxon>Alphaproteobacteria</taxon>
        <taxon>Hyphomicrobiales</taxon>
        <taxon>Methylopilaceae</taxon>
        <taxon>Methylopila</taxon>
    </lineage>
</organism>
<dbReference type="Proteomes" id="UP001143400">
    <property type="component" value="Unassembled WGS sequence"/>
</dbReference>
<evidence type="ECO:0000313" key="3">
    <source>
        <dbReference type="EMBL" id="MBM7853539.1"/>
    </source>
</evidence>
<keyword evidence="4" id="KW-1185">Reference proteome</keyword>
<dbReference type="SUPFAM" id="SSF54593">
    <property type="entry name" value="Glyoxalase/Bleomycin resistance protein/Dihydroxybiphenyl dioxygenase"/>
    <property type="match status" value="1"/>
</dbReference>
<gene>
    <name evidence="2" type="ORF">GCM10008170_32660</name>
    <name evidence="3" type="ORF">JOD31_003800</name>
</gene>
<dbReference type="AlphaFoldDB" id="A0A9W6IY42"/>
<dbReference type="RefSeq" id="WP_204951984.1">
    <property type="nucleotide sequence ID" value="NZ_BSFF01000009.1"/>
</dbReference>
<sequence>MSKISPCLWFDADAEEAAAFYVSLLPDSRIDYVQKNVVDTHAGPADRTLVVAFTLAGCSYLGLNGGSPAAHSHAMSLHVACEDQAEIDRLWEALLQGGAPQRCGWLNDRWGVPWQIAPKQMPELLADPDTAKAARVMRAMMGMVKLDIAALEAAHRGG</sequence>
<reference evidence="2" key="3">
    <citation type="submission" date="2023-01" db="EMBL/GenBank/DDBJ databases">
        <authorList>
            <person name="Sun Q."/>
            <person name="Evtushenko L."/>
        </authorList>
    </citation>
    <scope>NUCLEOTIDE SEQUENCE</scope>
    <source>
        <strain evidence="2">VKM B-1606</strain>
    </source>
</reference>
<feature type="domain" description="PhnB-like" evidence="1">
    <location>
        <begin position="3"/>
        <end position="116"/>
    </location>
</feature>
<reference evidence="2" key="1">
    <citation type="journal article" date="2014" name="Int. J. Syst. Evol. Microbiol.">
        <title>Complete genome sequence of Corynebacterium casei LMG S-19264T (=DSM 44701T), isolated from a smear-ripened cheese.</title>
        <authorList>
            <consortium name="US DOE Joint Genome Institute (JGI-PGF)"/>
            <person name="Walter F."/>
            <person name="Albersmeier A."/>
            <person name="Kalinowski J."/>
            <person name="Ruckert C."/>
        </authorList>
    </citation>
    <scope>NUCLEOTIDE SEQUENCE</scope>
    <source>
        <strain evidence="2">VKM B-1606</strain>
    </source>
</reference>
<evidence type="ECO:0000313" key="2">
    <source>
        <dbReference type="EMBL" id="GLK57246.1"/>
    </source>
</evidence>
<protein>
    <submittedName>
        <fullName evidence="3">3-demethylubiquinone-9 3-methyltransferase (Glyoxalase superfamily)</fullName>
    </submittedName>
    <submittedName>
        <fullName evidence="2">VOC family protein</fullName>
    </submittedName>
</protein>
<comment type="caution">
    <text evidence="2">The sequence shown here is derived from an EMBL/GenBank/DDBJ whole genome shotgun (WGS) entry which is preliminary data.</text>
</comment>
<dbReference type="EMBL" id="JAFBCY010000005">
    <property type="protein sequence ID" value="MBM7853539.1"/>
    <property type="molecule type" value="Genomic_DNA"/>
</dbReference>